<dbReference type="PANTHER" id="PTHR24180:SF45">
    <property type="entry name" value="POLY [ADP-RIBOSE] POLYMERASE TANKYRASE"/>
    <property type="match status" value="1"/>
</dbReference>
<name>A0ABR4PDJ8_9HELO</name>
<organism evidence="5 6">
    <name type="scientific">Phlyctema vagabunda</name>
    <dbReference type="NCBI Taxonomy" id="108571"/>
    <lineage>
        <taxon>Eukaryota</taxon>
        <taxon>Fungi</taxon>
        <taxon>Dikarya</taxon>
        <taxon>Ascomycota</taxon>
        <taxon>Pezizomycotina</taxon>
        <taxon>Leotiomycetes</taxon>
        <taxon>Helotiales</taxon>
        <taxon>Dermateaceae</taxon>
        <taxon>Phlyctema</taxon>
    </lineage>
</organism>
<keyword evidence="6" id="KW-1185">Reference proteome</keyword>
<feature type="region of interest" description="Disordered" evidence="4">
    <location>
        <begin position="125"/>
        <end position="152"/>
    </location>
</feature>
<evidence type="ECO:0000256" key="1">
    <source>
        <dbReference type="ARBA" id="ARBA00022737"/>
    </source>
</evidence>
<evidence type="ECO:0000313" key="6">
    <source>
        <dbReference type="Proteomes" id="UP001629113"/>
    </source>
</evidence>
<evidence type="ECO:0008006" key="7">
    <source>
        <dbReference type="Google" id="ProtNLM"/>
    </source>
</evidence>
<feature type="compositionally biased region" description="Polar residues" evidence="4">
    <location>
        <begin position="127"/>
        <end position="141"/>
    </location>
</feature>
<evidence type="ECO:0000313" key="5">
    <source>
        <dbReference type="EMBL" id="KAL3421393.1"/>
    </source>
</evidence>
<dbReference type="Gene3D" id="1.25.40.20">
    <property type="entry name" value="Ankyrin repeat-containing domain"/>
    <property type="match status" value="2"/>
</dbReference>
<dbReference type="EMBL" id="JBFCZG010000006">
    <property type="protein sequence ID" value="KAL3421393.1"/>
    <property type="molecule type" value="Genomic_DNA"/>
</dbReference>
<dbReference type="InterPro" id="IPR036770">
    <property type="entry name" value="Ankyrin_rpt-contain_sf"/>
</dbReference>
<dbReference type="Pfam" id="PF00023">
    <property type="entry name" value="Ank"/>
    <property type="match status" value="1"/>
</dbReference>
<dbReference type="PANTHER" id="PTHR24180">
    <property type="entry name" value="CYCLIN-DEPENDENT KINASE INHIBITOR 2C-RELATED"/>
    <property type="match status" value="1"/>
</dbReference>
<feature type="repeat" description="ANK" evidence="3">
    <location>
        <begin position="639"/>
        <end position="671"/>
    </location>
</feature>
<keyword evidence="1" id="KW-0677">Repeat</keyword>
<dbReference type="InterPro" id="IPR051637">
    <property type="entry name" value="Ank_repeat_dom-contain_49"/>
</dbReference>
<dbReference type="SMART" id="SM00248">
    <property type="entry name" value="ANK"/>
    <property type="match status" value="3"/>
</dbReference>
<comment type="caution">
    <text evidence="5">The sequence shown here is derived from an EMBL/GenBank/DDBJ whole genome shotgun (WGS) entry which is preliminary data.</text>
</comment>
<evidence type="ECO:0000256" key="3">
    <source>
        <dbReference type="PROSITE-ProRule" id="PRU00023"/>
    </source>
</evidence>
<evidence type="ECO:0000256" key="4">
    <source>
        <dbReference type="SAM" id="MobiDB-lite"/>
    </source>
</evidence>
<dbReference type="InterPro" id="IPR002110">
    <property type="entry name" value="Ankyrin_rpt"/>
</dbReference>
<keyword evidence="2 3" id="KW-0040">ANK repeat</keyword>
<sequence length="741" mass="84297">MAPTRPCHPLAHSPQSITSSSPRGSTASCSISKAGPGRKKNHWTSSRKRKAIRLYLFTTLNKDEIGKVLGGGFCKSDNERRIRELFLKGEVPSRSTWCKQNALGHQKSVDRWAVFEQYKVQPWRISRQPQQHQSSTLQRSTENSEKTSHTRFSGFQDEGQAVVQQKDHLESQKREEHDAVTRIHEFGAKYLPPQLSSVARVYCHSVTSSIRTSWISLTSTFRSSRASSVSTEVHVPESPQVNQGPAVTLGRWRQRSLRLPSRSILTHEEQSVWDLLIDDDQFRHDEEGHVDIENIEKNSAKTKRALLWKAFRLRKVKPPPIPSFLAFEHRPCRNHDYLLIEFLNIPSVDDSSCPTCGCSALQYQMHITRTMKKPLNTTRLNWTDFYHNTALFYYATNPLWTVPGLKMLIEAGADIMIQNASGESFLHCLIWSRLGTTAPKAALNPSKDPVYDPNIFNDELIDLLEYLAARKFPFSHCDEHGRTVGHLIFQHMYRLGNLDLSIEQLDRILTALNVDIDGLDNQGNCIGQYLDIQDQSRWKPKQTDEYQKLLAKVSISSSFNSSNLMLDLKQMFISATLQGQSWPVVIETLGYSSVVDSQGDTPLTAMLKLWNGRQDVKDRYGFVEGLLKLGTVIDTKDRRGNTALLIAARRGFRSTVEQLLRHGANPNVINYSERSVMFMSKGWLKIAKRLKDDQQYAWIASCIPVIQDAQAVFEPSSHRQRLSVETRSQHAKGQLQISDDI</sequence>
<accession>A0ABR4PDJ8</accession>
<proteinExistence type="predicted"/>
<feature type="compositionally biased region" description="Basic residues" evidence="4">
    <location>
        <begin position="36"/>
        <end position="45"/>
    </location>
</feature>
<reference evidence="5 6" key="1">
    <citation type="submission" date="2024-06" db="EMBL/GenBank/DDBJ databases">
        <title>Complete genome of Phlyctema vagabunda strain 19-DSS-EL-015.</title>
        <authorList>
            <person name="Fiorenzani C."/>
        </authorList>
    </citation>
    <scope>NUCLEOTIDE SEQUENCE [LARGE SCALE GENOMIC DNA]</scope>
    <source>
        <strain evidence="5 6">19-DSS-EL-015</strain>
    </source>
</reference>
<dbReference type="SUPFAM" id="SSF48403">
    <property type="entry name" value="Ankyrin repeat"/>
    <property type="match status" value="1"/>
</dbReference>
<protein>
    <recommendedName>
        <fullName evidence="7">Ankyrin</fullName>
    </recommendedName>
</protein>
<dbReference type="Proteomes" id="UP001629113">
    <property type="component" value="Unassembled WGS sequence"/>
</dbReference>
<feature type="region of interest" description="Disordered" evidence="4">
    <location>
        <begin position="1"/>
        <end position="45"/>
    </location>
</feature>
<gene>
    <name evidence="5" type="ORF">PVAG01_07838</name>
</gene>
<dbReference type="PROSITE" id="PS50297">
    <property type="entry name" value="ANK_REP_REGION"/>
    <property type="match status" value="1"/>
</dbReference>
<evidence type="ECO:0000256" key="2">
    <source>
        <dbReference type="ARBA" id="ARBA00023043"/>
    </source>
</evidence>
<feature type="compositionally biased region" description="Polar residues" evidence="4">
    <location>
        <begin position="13"/>
        <end position="31"/>
    </location>
</feature>
<dbReference type="PROSITE" id="PS50088">
    <property type="entry name" value="ANK_REPEAT"/>
    <property type="match status" value="1"/>
</dbReference>